<accession>A0ABS6SXB7</accession>
<feature type="transmembrane region" description="Helical" evidence="1">
    <location>
        <begin position="94"/>
        <end position="111"/>
    </location>
</feature>
<dbReference type="Pfam" id="PF05940">
    <property type="entry name" value="NnrS"/>
    <property type="match status" value="1"/>
</dbReference>
<dbReference type="Proteomes" id="UP000756530">
    <property type="component" value="Unassembled WGS sequence"/>
</dbReference>
<evidence type="ECO:0000313" key="2">
    <source>
        <dbReference type="EMBL" id="MBV7377592.1"/>
    </source>
</evidence>
<organism evidence="2 3">
    <name type="scientific">Maritimibacter dapengensis</name>
    <dbReference type="NCBI Taxonomy" id="2836868"/>
    <lineage>
        <taxon>Bacteria</taxon>
        <taxon>Pseudomonadati</taxon>
        <taxon>Pseudomonadota</taxon>
        <taxon>Alphaproteobacteria</taxon>
        <taxon>Rhodobacterales</taxon>
        <taxon>Roseobacteraceae</taxon>
        <taxon>Maritimibacter</taxon>
    </lineage>
</organism>
<protein>
    <submittedName>
        <fullName evidence="2">NnrS family protein</fullName>
    </submittedName>
</protein>
<proteinExistence type="predicted"/>
<feature type="transmembrane region" description="Helical" evidence="1">
    <location>
        <begin position="148"/>
        <end position="168"/>
    </location>
</feature>
<comment type="caution">
    <text evidence="2">The sequence shown here is derived from an EMBL/GenBank/DDBJ whole genome shotgun (WGS) entry which is preliminary data.</text>
</comment>
<feature type="transmembrane region" description="Helical" evidence="1">
    <location>
        <begin position="372"/>
        <end position="390"/>
    </location>
</feature>
<feature type="transmembrane region" description="Helical" evidence="1">
    <location>
        <begin position="307"/>
        <end position="327"/>
    </location>
</feature>
<sequence>MLSQPFARQSLPWWRVVEDEGFRLFFPLAALHAALWPFLWVVVLAMDLPFADPIPASLWHASEMILGSWGAVLIGFMTTSAPEWTDTPRLRGMSLWRIAILWGTARVMGLIAWDTLLWVSLVCDLAWMGTLIYYLIHTSIARRTDRLLPFIGWITALTSSAAVARFSMAVGKVELAEEAIVLTGLIFMGILGLAIGRISVPVANHVLDPTEESVPFRPHPGKLNLSPGLVAVALIGELLGLSGPVTGWLWIAAGAAFVDRMTEGFIGRTAFRTEILGLMASAGFAGAGLIALGASRLGAPWGEVPTYHLAIMGGIGFGVISVFAIAGKFHTGQRLGQGWMTRGAYLCIGAGVALRAAPAMGLMPWPPGPPHMLASLVWAAGFTLWLIDYLPTLTDPKTLDAEQIC</sequence>
<feature type="transmembrane region" description="Helical" evidence="1">
    <location>
        <begin position="275"/>
        <end position="295"/>
    </location>
</feature>
<reference evidence="2 3" key="1">
    <citation type="submission" date="2021-05" db="EMBL/GenBank/DDBJ databases">
        <title>Culturable bacteria isolated from Daya Bay.</title>
        <authorList>
            <person name="Zheng W."/>
            <person name="Yu S."/>
            <person name="Huang Y."/>
        </authorList>
    </citation>
    <scope>NUCLEOTIDE SEQUENCE [LARGE SCALE GENOMIC DNA]</scope>
    <source>
        <strain evidence="2 3">DP4N28-5</strain>
    </source>
</reference>
<dbReference type="InterPro" id="IPR010266">
    <property type="entry name" value="NnrS"/>
</dbReference>
<feature type="transmembrane region" description="Helical" evidence="1">
    <location>
        <begin position="339"/>
        <end position="360"/>
    </location>
</feature>
<evidence type="ECO:0000256" key="1">
    <source>
        <dbReference type="SAM" id="Phobius"/>
    </source>
</evidence>
<name>A0ABS6SXB7_9RHOB</name>
<feature type="transmembrane region" description="Helical" evidence="1">
    <location>
        <begin position="21"/>
        <end position="44"/>
    </location>
</feature>
<dbReference type="EMBL" id="JAHUZE010000001">
    <property type="protein sequence ID" value="MBV7377592.1"/>
    <property type="molecule type" value="Genomic_DNA"/>
</dbReference>
<keyword evidence="1" id="KW-1133">Transmembrane helix</keyword>
<feature type="transmembrane region" description="Helical" evidence="1">
    <location>
        <begin position="180"/>
        <end position="202"/>
    </location>
</feature>
<feature type="transmembrane region" description="Helical" evidence="1">
    <location>
        <begin position="117"/>
        <end position="136"/>
    </location>
</feature>
<gene>
    <name evidence="2" type="ORF">KJP28_01550</name>
</gene>
<keyword evidence="3" id="KW-1185">Reference proteome</keyword>
<keyword evidence="1" id="KW-0812">Transmembrane</keyword>
<keyword evidence="1" id="KW-0472">Membrane</keyword>
<feature type="transmembrane region" description="Helical" evidence="1">
    <location>
        <begin position="64"/>
        <end position="82"/>
    </location>
</feature>
<evidence type="ECO:0000313" key="3">
    <source>
        <dbReference type="Proteomes" id="UP000756530"/>
    </source>
</evidence>